<gene>
    <name evidence="4" type="ORF">FHX34_10892</name>
</gene>
<keyword evidence="2" id="KW-0804">Transcription</keyword>
<comment type="caution">
    <text evidence="4">The sequence shown here is derived from an EMBL/GenBank/DDBJ whole genome shotgun (WGS) entry which is preliminary data.</text>
</comment>
<dbReference type="InterPro" id="IPR036388">
    <property type="entry name" value="WH-like_DNA-bd_sf"/>
</dbReference>
<accession>A0A561VCQ6</accession>
<reference evidence="4 5" key="1">
    <citation type="submission" date="2019-06" db="EMBL/GenBank/DDBJ databases">
        <title>Sequencing the genomes of 1000 actinobacteria strains.</title>
        <authorList>
            <person name="Klenk H.-P."/>
        </authorList>
    </citation>
    <scope>NUCLEOTIDE SEQUENCE [LARGE SCALE GENOMIC DNA]</scope>
    <source>
        <strain evidence="4 5">DSM 43866</strain>
    </source>
</reference>
<evidence type="ECO:0000313" key="4">
    <source>
        <dbReference type="EMBL" id="TWG09377.1"/>
    </source>
</evidence>
<dbReference type="Pfam" id="PF03861">
    <property type="entry name" value="ANTAR"/>
    <property type="match status" value="1"/>
</dbReference>
<dbReference type="SUPFAM" id="SSF55781">
    <property type="entry name" value="GAF domain-like"/>
    <property type="match status" value="1"/>
</dbReference>
<dbReference type="Gene3D" id="3.30.450.40">
    <property type="match status" value="1"/>
</dbReference>
<dbReference type="InterPro" id="IPR029016">
    <property type="entry name" value="GAF-like_dom_sf"/>
</dbReference>
<dbReference type="SMART" id="SM01012">
    <property type="entry name" value="ANTAR"/>
    <property type="match status" value="1"/>
</dbReference>
<dbReference type="AlphaFoldDB" id="A0A561VCQ6"/>
<dbReference type="InterPro" id="IPR003018">
    <property type="entry name" value="GAF"/>
</dbReference>
<feature type="domain" description="ANTAR" evidence="3">
    <location>
        <begin position="183"/>
        <end position="237"/>
    </location>
</feature>
<dbReference type="Gene3D" id="1.10.10.10">
    <property type="entry name" value="Winged helix-like DNA-binding domain superfamily/Winged helix DNA-binding domain"/>
    <property type="match status" value="1"/>
</dbReference>
<keyword evidence="1" id="KW-0805">Transcription regulation</keyword>
<dbReference type="Proteomes" id="UP000320239">
    <property type="component" value="Unassembled WGS sequence"/>
</dbReference>
<sequence length="246" mass="25856">MAQHRPTPRLPQHRGELSAALATLAGTPDDHSGVDDQLIAIGRLCAQRIAAVRYASVTVRHDGAYTTVAASNDIAVAVDEAQYAERAGPCLEAIDSATPLGVPDIAATMRWPGFRETAYRLGLHTSLSVPLFAGRGEPIAALNLYGHDSAMMSALTAAVWAAYDPAVPAGPDLPRLDAGGAELATGLTEAFAVRAVIQRALGVIARREGLPDRAYATLRLRAADAGTSLFDAATTVIRESDPDPRR</sequence>
<dbReference type="EMBL" id="VIWY01000008">
    <property type="protein sequence ID" value="TWG09377.1"/>
    <property type="molecule type" value="Genomic_DNA"/>
</dbReference>
<protein>
    <submittedName>
        <fullName evidence="4">GAF domain-containing protein</fullName>
    </submittedName>
</protein>
<organism evidence="4 5">
    <name type="scientific">Actinoplanes teichomyceticus</name>
    <dbReference type="NCBI Taxonomy" id="1867"/>
    <lineage>
        <taxon>Bacteria</taxon>
        <taxon>Bacillati</taxon>
        <taxon>Actinomycetota</taxon>
        <taxon>Actinomycetes</taxon>
        <taxon>Micromonosporales</taxon>
        <taxon>Micromonosporaceae</taxon>
        <taxon>Actinoplanes</taxon>
    </lineage>
</organism>
<keyword evidence="5" id="KW-1185">Reference proteome</keyword>
<dbReference type="RefSeq" id="WP_122978411.1">
    <property type="nucleotide sequence ID" value="NZ_BOMX01000169.1"/>
</dbReference>
<evidence type="ECO:0000256" key="1">
    <source>
        <dbReference type="ARBA" id="ARBA00023015"/>
    </source>
</evidence>
<proteinExistence type="predicted"/>
<evidence type="ECO:0000313" key="5">
    <source>
        <dbReference type="Proteomes" id="UP000320239"/>
    </source>
</evidence>
<dbReference type="InterPro" id="IPR005561">
    <property type="entry name" value="ANTAR"/>
</dbReference>
<dbReference type="OrthoDB" id="3294302at2"/>
<evidence type="ECO:0000256" key="2">
    <source>
        <dbReference type="ARBA" id="ARBA00023163"/>
    </source>
</evidence>
<dbReference type="GO" id="GO:0003723">
    <property type="term" value="F:RNA binding"/>
    <property type="evidence" value="ECO:0007669"/>
    <property type="project" value="InterPro"/>
</dbReference>
<name>A0A561VCQ6_ACTTI</name>
<evidence type="ECO:0000259" key="3">
    <source>
        <dbReference type="SMART" id="SM01012"/>
    </source>
</evidence>
<dbReference type="Pfam" id="PF13185">
    <property type="entry name" value="GAF_2"/>
    <property type="match status" value="1"/>
</dbReference>